<dbReference type="GO" id="GO:0008610">
    <property type="term" value="P:lipid biosynthetic process"/>
    <property type="evidence" value="ECO:0007669"/>
    <property type="project" value="UniProtKB-ARBA"/>
</dbReference>
<dbReference type="InterPro" id="IPR001242">
    <property type="entry name" value="Condensation_dom"/>
</dbReference>
<dbReference type="SUPFAM" id="SSF52777">
    <property type="entry name" value="CoA-dependent acyltransferases"/>
    <property type="match status" value="2"/>
</dbReference>
<dbReference type="GO" id="GO:0003824">
    <property type="term" value="F:catalytic activity"/>
    <property type="evidence" value="ECO:0007669"/>
    <property type="project" value="InterPro"/>
</dbReference>
<dbReference type="RefSeq" id="WP_369226880.1">
    <property type="nucleotide sequence ID" value="NZ_CP163441.1"/>
</dbReference>
<sequence length="536" mass="57772">MWVTYQLEGGAETYNISPTFRLTGPLDQAALVAAIRDVVDRHEILRTVYVTNEDDEPYQRILPTAEAAVRVPVVDVTPGDLSGAVDEVIAHHFDLATEIPLRATLFRCAPQEHLLVLLIHHIASDGVSGGVLARDLTAAYTARLDGRAPDWEPLSVQYKDYALWQRELLGDPADPNSLAGAQTAYWRAELEGVPQPLSLPLDRPRPPERSLDGDTVHLVVKPEVAAGLQRLADERGMTMSMVLQAALAVLLRKLGAEDDVTIGNPIAGRTDEALADLVGVFVNTQVLRVDLSGDPTFVDLLAQVRDKALAAYEHQDVPFEMLVELLNPERSAAYQPLFQVTFAWQNFARQDFELPGLKVEFEQHLVSAAMFDLFFSMAMDDSGALRGDVMYATQLFDRDTVEAVAARFARVLEQLAADPRSPVSRIEALSAEERDWVVRGLNDTARAVAAETLPEAFEAQVARDPGRVAVIGEHERRCRTGSSTGGEPAGALAGGAGCRSGGDRRGEDTAFGGSDGGGLRGGQGGCVVSAGGHGPA</sequence>
<feature type="compositionally biased region" description="Gly residues" evidence="1">
    <location>
        <begin position="483"/>
        <end position="500"/>
    </location>
</feature>
<dbReference type="EMBL" id="CP163441">
    <property type="protein sequence ID" value="XDQ48049.1"/>
    <property type="molecule type" value="Genomic_DNA"/>
</dbReference>
<dbReference type="InterPro" id="IPR023213">
    <property type="entry name" value="CAT-like_dom_sf"/>
</dbReference>
<dbReference type="AlphaFoldDB" id="A0AB39R4W0"/>
<feature type="domain" description="Condensation" evidence="2">
    <location>
        <begin position="1"/>
        <end position="434"/>
    </location>
</feature>
<dbReference type="Pfam" id="PF00668">
    <property type="entry name" value="Condensation"/>
    <property type="match status" value="1"/>
</dbReference>
<evidence type="ECO:0000256" key="1">
    <source>
        <dbReference type="SAM" id="MobiDB-lite"/>
    </source>
</evidence>
<name>A0AB39R4W0_9ACTN</name>
<accession>A0AB39R4W0</accession>
<dbReference type="Gene3D" id="3.30.559.30">
    <property type="entry name" value="Nonribosomal peptide synthetase, condensation domain"/>
    <property type="match status" value="1"/>
</dbReference>
<dbReference type="PANTHER" id="PTHR45398">
    <property type="match status" value="1"/>
</dbReference>
<dbReference type="CDD" id="cd19540">
    <property type="entry name" value="LCL_NRPS-like"/>
    <property type="match status" value="1"/>
</dbReference>
<proteinExistence type="predicted"/>
<feature type="compositionally biased region" description="Gly residues" evidence="1">
    <location>
        <begin position="513"/>
        <end position="536"/>
    </location>
</feature>
<gene>
    <name evidence="3" type="ORF">AB5J52_40500</name>
</gene>
<evidence type="ECO:0000313" key="3">
    <source>
        <dbReference type="EMBL" id="XDQ48049.1"/>
    </source>
</evidence>
<evidence type="ECO:0000259" key="2">
    <source>
        <dbReference type="Pfam" id="PF00668"/>
    </source>
</evidence>
<reference evidence="3" key="1">
    <citation type="submission" date="2024-07" db="EMBL/GenBank/DDBJ databases">
        <authorList>
            <person name="Yu S.T."/>
        </authorList>
    </citation>
    <scope>NUCLEOTIDE SEQUENCE</scope>
    <source>
        <strain evidence="3">R39</strain>
    </source>
</reference>
<dbReference type="PANTHER" id="PTHR45398:SF1">
    <property type="entry name" value="ENZYME, PUTATIVE (JCVI)-RELATED"/>
    <property type="match status" value="1"/>
</dbReference>
<protein>
    <submittedName>
        <fullName evidence="3">Condensation domain-containing protein</fullName>
    </submittedName>
</protein>
<feature type="region of interest" description="Disordered" evidence="1">
    <location>
        <begin position="477"/>
        <end position="536"/>
    </location>
</feature>
<dbReference type="Gene3D" id="3.30.559.10">
    <property type="entry name" value="Chloramphenicol acetyltransferase-like domain"/>
    <property type="match status" value="1"/>
</dbReference>
<organism evidence="3">
    <name type="scientific">Streptomyces sp. R39</name>
    <dbReference type="NCBI Taxonomy" id="3238631"/>
    <lineage>
        <taxon>Bacteria</taxon>
        <taxon>Bacillati</taxon>
        <taxon>Actinomycetota</taxon>
        <taxon>Actinomycetes</taxon>
        <taxon>Kitasatosporales</taxon>
        <taxon>Streptomycetaceae</taxon>
        <taxon>Streptomyces</taxon>
    </lineage>
</organism>